<comment type="caution">
    <text evidence="13">The sequence shown here is derived from an EMBL/GenBank/DDBJ whole genome shotgun (WGS) entry which is preliminary data.</text>
</comment>
<comment type="subcellular location">
    <subcellularLocation>
        <location evidence="1">Cell inner membrane</location>
        <topology evidence="1">Single-pass membrane protein</topology>
    </subcellularLocation>
</comment>
<comment type="function">
    <text evidence="10">Inner membrane component of the type II secretion system required for the energy-dependent secretion of extracellular factors such as proteases and toxins from the periplasm.</text>
</comment>
<dbReference type="InterPro" id="IPR043129">
    <property type="entry name" value="ATPase_NBD"/>
</dbReference>
<dbReference type="GO" id="GO:0015628">
    <property type="term" value="P:protein secretion by the type II secretion system"/>
    <property type="evidence" value="ECO:0007669"/>
    <property type="project" value="InterPro"/>
</dbReference>
<evidence type="ECO:0000256" key="2">
    <source>
        <dbReference type="ARBA" id="ARBA00005318"/>
    </source>
</evidence>
<evidence type="ECO:0000256" key="5">
    <source>
        <dbReference type="ARBA" id="ARBA00022519"/>
    </source>
</evidence>
<dbReference type="GeneID" id="86859750"/>
<reference evidence="13 14" key="1">
    <citation type="submission" date="2010-04" db="EMBL/GenBank/DDBJ databases">
        <title>The Genome Sequence of Escherichia coli H605.</title>
        <authorList>
            <consortium name="The Broad Institute Genome Sequencing Platform"/>
            <consortium name="The Broad Institute Genome Sequencing Center for Infectious Disease"/>
            <person name="Feldgarden M."/>
            <person name="Gordon D.M."/>
            <person name="Johnson J.R."/>
            <person name="Johnston B.D."/>
            <person name="Young S."/>
            <person name="Zeng Q."/>
            <person name="Koehrsen M."/>
            <person name="Alvarado L."/>
            <person name="Berlin A.M."/>
            <person name="Borenstein D."/>
            <person name="Chapman S.B."/>
            <person name="Chen Z."/>
            <person name="Engels R."/>
            <person name="Freedman E."/>
            <person name="Gellesch M."/>
            <person name="Goldberg J."/>
            <person name="Griggs A."/>
            <person name="Gujja S."/>
            <person name="Heilman E.R."/>
            <person name="Heiman D.I."/>
            <person name="Hepburn T.A."/>
            <person name="Howarth C."/>
            <person name="Jen D."/>
            <person name="Larson L."/>
            <person name="Mehta T."/>
            <person name="Park D."/>
            <person name="Pearson M."/>
            <person name="Richards J."/>
            <person name="Roberts A."/>
            <person name="Saif S."/>
            <person name="Shea T.D."/>
            <person name="Shenoy N."/>
            <person name="Sisk P."/>
            <person name="Stolte C."/>
            <person name="Sykes S.N."/>
            <person name="Walk T."/>
            <person name="White J."/>
            <person name="Yandava C."/>
            <person name="Haas B."/>
            <person name="Henn M.R."/>
            <person name="Nusbaum C."/>
            <person name="Birren B."/>
        </authorList>
    </citation>
    <scope>NUCLEOTIDE SEQUENCE [LARGE SCALE GENOMIC DNA]</scope>
    <source>
        <strain evidence="13 14">H605</strain>
    </source>
</reference>
<evidence type="ECO:0000256" key="9">
    <source>
        <dbReference type="ARBA" id="ARBA00023136"/>
    </source>
</evidence>
<dbReference type="PIRSF" id="PIRSF015761">
    <property type="entry name" value="Protein_L"/>
    <property type="match status" value="1"/>
</dbReference>
<evidence type="ECO:0000256" key="6">
    <source>
        <dbReference type="ARBA" id="ARBA00022692"/>
    </source>
</evidence>
<comment type="similarity">
    <text evidence="2 10">Belongs to the GSP L family.</text>
</comment>
<dbReference type="EMBL" id="ADJX01000002">
    <property type="protein sequence ID" value="OSL50404.1"/>
    <property type="molecule type" value="Genomic_DNA"/>
</dbReference>
<evidence type="ECO:0000259" key="11">
    <source>
        <dbReference type="Pfam" id="PF05134"/>
    </source>
</evidence>
<evidence type="ECO:0000256" key="10">
    <source>
        <dbReference type="PIRNR" id="PIRNR015761"/>
    </source>
</evidence>
<evidence type="ECO:0000256" key="1">
    <source>
        <dbReference type="ARBA" id="ARBA00004377"/>
    </source>
</evidence>
<evidence type="ECO:0000256" key="8">
    <source>
        <dbReference type="ARBA" id="ARBA00022989"/>
    </source>
</evidence>
<gene>
    <name evidence="13" type="ORF">EATG_01278</name>
</gene>
<feature type="domain" description="GspL periplasmic" evidence="12">
    <location>
        <begin position="235"/>
        <end position="391"/>
    </location>
</feature>
<dbReference type="Proteomes" id="UP000243401">
    <property type="component" value="Unassembled WGS sequence"/>
</dbReference>
<proteinExistence type="inferred from homology"/>
<dbReference type="GO" id="GO:0015627">
    <property type="term" value="C:type II protein secretion system complex"/>
    <property type="evidence" value="ECO:0007669"/>
    <property type="project" value="InterPro"/>
</dbReference>
<sequence>MRAILKFFFPFSASGVIRWQRHAQEVEQGIWPTTPDELLIQWCQTDIIQLYIPGEWLSVWQVEIPDVPHNQVQNIIPALLEENLSEDIDELHFAILRTVKQQAIVAVIHQQHMKYIVDWLQCYDINHATAVPDWMSIPCGNMIFHADRVIARIDICQGWSGAPDLIADILRAQISAQNHPLQLTVIGKSAQEVAARIGTDSEKLKITSELSLCEHGQPEGNLLTGPWQPRVSYQKQWIRWRAVVLPVFLILVSLLADRVVTLWSINEQVIQSRIRVEKQFLSVFPEQKRIVNLRSQIITAINNSRSRATDKTFLEHLSVIANALKSASLSKLEIRSFTYDQKHQTLHFRLSAPDFSSFDKLRDALAVDFFVQQDALINEDNYVSGAVTLRRK</sequence>
<evidence type="ECO:0000256" key="3">
    <source>
        <dbReference type="ARBA" id="ARBA00022448"/>
    </source>
</evidence>
<feature type="domain" description="GspL cytoplasmic actin-ATPase-like" evidence="11">
    <location>
        <begin position="39"/>
        <end position="140"/>
    </location>
</feature>
<evidence type="ECO:0000256" key="7">
    <source>
        <dbReference type="ARBA" id="ARBA00022927"/>
    </source>
</evidence>
<dbReference type="InterPro" id="IPR007812">
    <property type="entry name" value="T2SS_protein-GspL"/>
</dbReference>
<keyword evidence="3 10" id="KW-0813">Transport</keyword>
<evidence type="ECO:0000313" key="13">
    <source>
        <dbReference type="EMBL" id="OSL50404.1"/>
    </source>
</evidence>
<dbReference type="SUPFAM" id="SSF53067">
    <property type="entry name" value="Actin-like ATPase domain"/>
    <property type="match status" value="1"/>
</dbReference>
<evidence type="ECO:0000259" key="12">
    <source>
        <dbReference type="Pfam" id="PF12693"/>
    </source>
</evidence>
<protein>
    <recommendedName>
        <fullName evidence="10">Type II secretion system protein L</fullName>
        <shortName evidence="10">T2SS protein L</shortName>
    </recommendedName>
</protein>
<dbReference type="InterPro" id="IPR025691">
    <property type="entry name" value="GspL_pp_dom"/>
</dbReference>
<keyword evidence="5" id="KW-0997">Cell inner membrane</keyword>
<accession>A0AAJ3U1L1</accession>
<name>A0AAJ3U1L1_ECOLX</name>
<keyword evidence="6" id="KW-0812">Transmembrane</keyword>
<dbReference type="GO" id="GO:0009276">
    <property type="term" value="C:Gram-negative-bacterium-type cell wall"/>
    <property type="evidence" value="ECO:0007669"/>
    <property type="project" value="InterPro"/>
</dbReference>
<keyword evidence="9" id="KW-0472">Membrane</keyword>
<dbReference type="GO" id="GO:0005886">
    <property type="term" value="C:plasma membrane"/>
    <property type="evidence" value="ECO:0007669"/>
    <property type="project" value="UniProtKB-SubCell"/>
</dbReference>
<keyword evidence="7 10" id="KW-0653">Protein transport</keyword>
<dbReference type="Gene3D" id="3.30.420.380">
    <property type="match status" value="1"/>
</dbReference>
<keyword evidence="8" id="KW-1133">Transmembrane helix</keyword>
<dbReference type="InterPro" id="IPR024230">
    <property type="entry name" value="GspL_cyto_dom"/>
</dbReference>
<evidence type="ECO:0000313" key="14">
    <source>
        <dbReference type="Proteomes" id="UP000243401"/>
    </source>
</evidence>
<dbReference type="CDD" id="cd24017">
    <property type="entry name" value="ASKHA_T2SSL_N"/>
    <property type="match status" value="1"/>
</dbReference>
<organism evidence="13 14">
    <name type="scientific">Escherichia coli H605</name>
    <dbReference type="NCBI Taxonomy" id="656410"/>
    <lineage>
        <taxon>Bacteria</taxon>
        <taxon>Pseudomonadati</taxon>
        <taxon>Pseudomonadota</taxon>
        <taxon>Gammaproteobacteria</taxon>
        <taxon>Enterobacterales</taxon>
        <taxon>Enterobacteriaceae</taxon>
        <taxon>Escherichia</taxon>
    </lineage>
</organism>
<evidence type="ECO:0000256" key="4">
    <source>
        <dbReference type="ARBA" id="ARBA00022475"/>
    </source>
</evidence>
<keyword evidence="4" id="KW-1003">Cell membrane</keyword>
<dbReference type="Gene3D" id="3.30.1360.100">
    <property type="entry name" value="General secretion pathway protein M, EpsM"/>
    <property type="match status" value="1"/>
</dbReference>
<dbReference type="NCBIfam" id="TIGR01709">
    <property type="entry name" value="typeII_sec_gspL"/>
    <property type="match status" value="1"/>
</dbReference>
<dbReference type="Pfam" id="PF05134">
    <property type="entry name" value="T2SSL"/>
    <property type="match status" value="1"/>
</dbReference>
<dbReference type="RefSeq" id="WP_085460723.1">
    <property type="nucleotide sequence ID" value="NZ_ADJX01000002.1"/>
</dbReference>
<dbReference type="Pfam" id="PF12693">
    <property type="entry name" value="GspL_C"/>
    <property type="match status" value="1"/>
</dbReference>
<dbReference type="AlphaFoldDB" id="A0AAJ3U1L1"/>